<dbReference type="SUPFAM" id="SSF52172">
    <property type="entry name" value="CheY-like"/>
    <property type="match status" value="1"/>
</dbReference>
<keyword evidence="3" id="KW-0238">DNA-binding</keyword>
<sequence length="218" mass="24234">MNIKVMLVDDNEHTRSSYAMMLTLESDLTVVAEASDGREAIERAAETQPNVILMDVRMPRMDGIEATRRITGWNEAPRVLVLTTYDLDEYAFNGLAAGASGFLLKDATPDQLTAAVRAVYDGDAVVTPRITRRMLETVKWPTLPEPAADSDFAALTEREREIARAITEGLTNAEIAERFVLTESTVKAHINRILRKLDARDRVEIVIRGHRAGLAQNL</sequence>
<keyword evidence="1 5" id="KW-0597">Phosphoprotein</keyword>
<dbReference type="PANTHER" id="PTHR43214:SF24">
    <property type="entry name" value="TRANSCRIPTIONAL REGULATORY PROTEIN NARL-RELATED"/>
    <property type="match status" value="1"/>
</dbReference>
<dbReference type="GO" id="GO:0003677">
    <property type="term" value="F:DNA binding"/>
    <property type="evidence" value="ECO:0007669"/>
    <property type="project" value="UniProtKB-KW"/>
</dbReference>
<dbReference type="InterPro" id="IPR016032">
    <property type="entry name" value="Sig_transdc_resp-reg_C-effctor"/>
</dbReference>
<dbReference type="EMBL" id="CP122566">
    <property type="protein sequence ID" value="WGH92265.1"/>
    <property type="molecule type" value="Genomic_DNA"/>
</dbReference>
<dbReference type="AlphaFoldDB" id="A0AAJ6DB59"/>
<dbReference type="GO" id="GO:0000160">
    <property type="term" value="P:phosphorelay signal transduction system"/>
    <property type="evidence" value="ECO:0007669"/>
    <property type="project" value="InterPro"/>
</dbReference>
<dbReference type="InterPro" id="IPR001789">
    <property type="entry name" value="Sig_transdc_resp-reg_receiver"/>
</dbReference>
<dbReference type="PROSITE" id="PS50110">
    <property type="entry name" value="RESPONSE_REGULATORY"/>
    <property type="match status" value="1"/>
</dbReference>
<accession>A0AAJ6DB59</accession>
<dbReference type="RefSeq" id="WP_110110502.1">
    <property type="nucleotide sequence ID" value="NZ_CP122562.1"/>
</dbReference>
<evidence type="ECO:0000256" key="1">
    <source>
        <dbReference type="ARBA" id="ARBA00022553"/>
    </source>
</evidence>
<gene>
    <name evidence="8" type="ORF">QDX21_07985</name>
</gene>
<feature type="domain" description="Response regulatory" evidence="7">
    <location>
        <begin position="4"/>
        <end position="120"/>
    </location>
</feature>
<evidence type="ECO:0000259" key="7">
    <source>
        <dbReference type="PROSITE" id="PS50110"/>
    </source>
</evidence>
<proteinExistence type="predicted"/>
<evidence type="ECO:0000256" key="3">
    <source>
        <dbReference type="ARBA" id="ARBA00023125"/>
    </source>
</evidence>
<dbReference type="InterPro" id="IPR011006">
    <property type="entry name" value="CheY-like_superfamily"/>
</dbReference>
<feature type="modified residue" description="4-aspartylphosphate" evidence="5">
    <location>
        <position position="55"/>
    </location>
</feature>
<dbReference type="SMART" id="SM00448">
    <property type="entry name" value="REC"/>
    <property type="match status" value="1"/>
</dbReference>
<dbReference type="CDD" id="cd17535">
    <property type="entry name" value="REC_NarL-like"/>
    <property type="match status" value="1"/>
</dbReference>
<dbReference type="PROSITE" id="PS00622">
    <property type="entry name" value="HTH_LUXR_1"/>
    <property type="match status" value="1"/>
</dbReference>
<dbReference type="InterPro" id="IPR000792">
    <property type="entry name" value="Tscrpt_reg_LuxR_C"/>
</dbReference>
<evidence type="ECO:0000256" key="5">
    <source>
        <dbReference type="PROSITE-ProRule" id="PRU00169"/>
    </source>
</evidence>
<dbReference type="Pfam" id="PF00072">
    <property type="entry name" value="Response_reg"/>
    <property type="match status" value="1"/>
</dbReference>
<dbReference type="Gene3D" id="3.40.50.2300">
    <property type="match status" value="1"/>
</dbReference>
<evidence type="ECO:0000256" key="2">
    <source>
        <dbReference type="ARBA" id="ARBA00023015"/>
    </source>
</evidence>
<dbReference type="CDD" id="cd06170">
    <property type="entry name" value="LuxR_C_like"/>
    <property type="match status" value="1"/>
</dbReference>
<dbReference type="PROSITE" id="PS50043">
    <property type="entry name" value="HTH_LUXR_2"/>
    <property type="match status" value="1"/>
</dbReference>
<dbReference type="Proteomes" id="UP001224674">
    <property type="component" value="Chromosome"/>
</dbReference>
<dbReference type="Pfam" id="PF00196">
    <property type="entry name" value="GerE"/>
    <property type="match status" value="1"/>
</dbReference>
<dbReference type="SMART" id="SM00421">
    <property type="entry name" value="HTH_LUXR"/>
    <property type="match status" value="1"/>
</dbReference>
<dbReference type="GO" id="GO:0006355">
    <property type="term" value="P:regulation of DNA-templated transcription"/>
    <property type="evidence" value="ECO:0007669"/>
    <property type="project" value="InterPro"/>
</dbReference>
<keyword evidence="2" id="KW-0805">Transcription regulation</keyword>
<dbReference type="InterPro" id="IPR058245">
    <property type="entry name" value="NreC/VraR/RcsB-like_REC"/>
</dbReference>
<dbReference type="InterPro" id="IPR039420">
    <property type="entry name" value="WalR-like"/>
</dbReference>
<keyword evidence="4" id="KW-0804">Transcription</keyword>
<dbReference type="PRINTS" id="PR00038">
    <property type="entry name" value="HTHLUXR"/>
</dbReference>
<dbReference type="PANTHER" id="PTHR43214">
    <property type="entry name" value="TWO-COMPONENT RESPONSE REGULATOR"/>
    <property type="match status" value="1"/>
</dbReference>
<protein>
    <submittedName>
        <fullName evidence="8">Response regulator transcription factor</fullName>
    </submittedName>
</protein>
<evidence type="ECO:0000259" key="6">
    <source>
        <dbReference type="PROSITE" id="PS50043"/>
    </source>
</evidence>
<organism evidence="8 9">
    <name type="scientific">Auritidibacter ignavus</name>
    <dbReference type="NCBI Taxonomy" id="678932"/>
    <lineage>
        <taxon>Bacteria</taxon>
        <taxon>Bacillati</taxon>
        <taxon>Actinomycetota</taxon>
        <taxon>Actinomycetes</taxon>
        <taxon>Micrococcales</taxon>
        <taxon>Micrococcaceae</taxon>
        <taxon>Auritidibacter</taxon>
    </lineage>
</organism>
<evidence type="ECO:0000256" key="4">
    <source>
        <dbReference type="ARBA" id="ARBA00023163"/>
    </source>
</evidence>
<evidence type="ECO:0000313" key="8">
    <source>
        <dbReference type="EMBL" id="WGH92265.1"/>
    </source>
</evidence>
<evidence type="ECO:0000313" key="9">
    <source>
        <dbReference type="Proteomes" id="UP001224674"/>
    </source>
</evidence>
<dbReference type="SUPFAM" id="SSF46894">
    <property type="entry name" value="C-terminal effector domain of the bipartite response regulators"/>
    <property type="match status" value="1"/>
</dbReference>
<feature type="domain" description="HTH luxR-type" evidence="6">
    <location>
        <begin position="148"/>
        <end position="213"/>
    </location>
</feature>
<keyword evidence="9" id="KW-1185">Reference proteome</keyword>
<reference evidence="8 9" key="1">
    <citation type="submission" date="2023-03" db="EMBL/GenBank/DDBJ databases">
        <title>Complete genome sequences of several Auritidibacter ignavus strains isolated from ear infections.</title>
        <authorList>
            <person name="Baehr T."/>
            <person name="Baumhoegger A.M."/>
        </authorList>
    </citation>
    <scope>NUCLEOTIDE SEQUENCE [LARGE SCALE GENOMIC DNA]</scope>
    <source>
        <strain evidence="8 9">BABAE-6</strain>
    </source>
</reference>
<name>A0AAJ6DB59_9MICC</name>